<dbReference type="EMBL" id="LIYF01000037">
    <property type="protein sequence ID" value="KZK05169.1"/>
    <property type="molecule type" value="Genomic_DNA"/>
</dbReference>
<feature type="transmembrane region" description="Helical" evidence="1">
    <location>
        <begin position="20"/>
        <end position="42"/>
    </location>
</feature>
<evidence type="ECO:0000256" key="1">
    <source>
        <dbReference type="SAM" id="Phobius"/>
    </source>
</evidence>
<dbReference type="PATRIC" id="fig|1359.32.peg.751"/>
<accession>A0A166IX91</accession>
<sequence>MNQLSADQIMFAPGLLWTNLLLSAAITFATTLLLALVVHFKLKAVDMLGALKSVD</sequence>
<reference evidence="2 3" key="1">
    <citation type="submission" date="2015-08" db="EMBL/GenBank/DDBJ databases">
        <title>Draft Genome Sequences of 11 Lactococcus lactis subspecies cremoris strains.</title>
        <authorList>
            <person name="Wels M."/>
            <person name="Backus L."/>
            <person name="Boekhorst J."/>
            <person name="Dijkstra A."/>
            <person name="Beerthuizen M."/>
            <person name="Siezen R."/>
            <person name="Bachmann H."/>
            <person name="Van Hijum S."/>
        </authorList>
    </citation>
    <scope>NUCLEOTIDE SEQUENCE [LARGE SCALE GENOMIC DNA]</scope>
    <source>
        <strain evidence="2 3">KW10</strain>
    </source>
</reference>
<name>A0A166IX91_LACLC</name>
<dbReference type="Proteomes" id="UP000076519">
    <property type="component" value="Unassembled WGS sequence"/>
</dbReference>
<protein>
    <submittedName>
        <fullName evidence="2">ABC transporter permease protein</fullName>
    </submittedName>
</protein>
<evidence type="ECO:0000313" key="2">
    <source>
        <dbReference type="EMBL" id="KZK05169.1"/>
    </source>
</evidence>
<keyword evidence="1" id="KW-0472">Membrane</keyword>
<keyword evidence="1" id="KW-0812">Transmembrane</keyword>
<proteinExistence type="predicted"/>
<comment type="caution">
    <text evidence="2">The sequence shown here is derived from an EMBL/GenBank/DDBJ whole genome shotgun (WGS) entry which is preliminary data.</text>
</comment>
<dbReference type="AlphaFoldDB" id="A0A166IX91"/>
<organism evidence="2 3">
    <name type="scientific">Lactococcus lactis subsp. cremoris</name>
    <name type="common">Streptococcus cremoris</name>
    <dbReference type="NCBI Taxonomy" id="1359"/>
    <lineage>
        <taxon>Bacteria</taxon>
        <taxon>Bacillati</taxon>
        <taxon>Bacillota</taxon>
        <taxon>Bacilli</taxon>
        <taxon>Lactobacillales</taxon>
        <taxon>Streptococcaceae</taxon>
        <taxon>Lactococcus</taxon>
    </lineage>
</organism>
<gene>
    <name evidence="2" type="ORF">AB996_2153</name>
</gene>
<evidence type="ECO:0000313" key="3">
    <source>
        <dbReference type="Proteomes" id="UP000076519"/>
    </source>
</evidence>
<keyword evidence="1" id="KW-1133">Transmembrane helix</keyword>